<gene>
    <name evidence="12" type="ORF">HRJ53_02205</name>
</gene>
<feature type="domain" description="ABC transmembrane type-1" evidence="11">
    <location>
        <begin position="1"/>
        <end position="167"/>
    </location>
</feature>
<reference evidence="12" key="1">
    <citation type="submission" date="2020-06" db="EMBL/GenBank/DDBJ databases">
        <title>Legume-microbial interactions unlock mineral nutrients during tropical forest succession.</title>
        <authorList>
            <person name="Epihov D.Z."/>
        </authorList>
    </citation>
    <scope>NUCLEOTIDE SEQUENCE [LARGE SCALE GENOMIC DNA]</scope>
    <source>
        <strain evidence="12">Pan2503</strain>
    </source>
</reference>
<dbReference type="EMBL" id="JACDQQ010000223">
    <property type="protein sequence ID" value="MBA0083785.1"/>
    <property type="molecule type" value="Genomic_DNA"/>
</dbReference>
<evidence type="ECO:0000256" key="8">
    <source>
        <dbReference type="ARBA" id="ARBA00023136"/>
    </source>
</evidence>
<dbReference type="InterPro" id="IPR003439">
    <property type="entry name" value="ABC_transporter-like_ATP-bd"/>
</dbReference>
<organism evidence="12 13">
    <name type="scientific">Candidatus Acidiferrum panamense</name>
    <dbReference type="NCBI Taxonomy" id="2741543"/>
    <lineage>
        <taxon>Bacteria</taxon>
        <taxon>Pseudomonadati</taxon>
        <taxon>Acidobacteriota</taxon>
        <taxon>Terriglobia</taxon>
        <taxon>Candidatus Acidiferrales</taxon>
        <taxon>Candidatus Acidiferrum</taxon>
    </lineage>
</organism>
<keyword evidence="7 9" id="KW-1133">Transmembrane helix</keyword>
<dbReference type="GO" id="GO:0015421">
    <property type="term" value="F:ABC-type oligopeptide transporter activity"/>
    <property type="evidence" value="ECO:0007669"/>
    <property type="project" value="TreeGrafter"/>
</dbReference>
<name>A0A7V8NMI8_9BACT</name>
<dbReference type="PANTHER" id="PTHR43394:SF1">
    <property type="entry name" value="ATP-BINDING CASSETTE SUB-FAMILY B MEMBER 10, MITOCHONDRIAL"/>
    <property type="match status" value="1"/>
</dbReference>
<keyword evidence="4 9" id="KW-0812">Transmembrane</keyword>
<evidence type="ECO:0000259" key="10">
    <source>
        <dbReference type="PROSITE" id="PS50893"/>
    </source>
</evidence>
<dbReference type="FunFam" id="3.40.50.300:FF:000221">
    <property type="entry name" value="Multidrug ABC transporter ATP-binding protein"/>
    <property type="match status" value="1"/>
</dbReference>
<evidence type="ECO:0000256" key="5">
    <source>
        <dbReference type="ARBA" id="ARBA00022741"/>
    </source>
</evidence>
<dbReference type="AlphaFoldDB" id="A0A7V8NMI8"/>
<comment type="caution">
    <text evidence="12">The sequence shown here is derived from an EMBL/GenBank/DDBJ whole genome shotgun (WGS) entry which is preliminary data.</text>
</comment>
<dbReference type="PROSITE" id="PS50929">
    <property type="entry name" value="ABC_TM1F"/>
    <property type="match status" value="1"/>
</dbReference>
<dbReference type="GO" id="GO:0016887">
    <property type="term" value="F:ATP hydrolysis activity"/>
    <property type="evidence" value="ECO:0007669"/>
    <property type="project" value="InterPro"/>
</dbReference>
<comment type="subcellular location">
    <subcellularLocation>
        <location evidence="1">Cell membrane</location>
        <topology evidence="1">Multi-pass membrane protein</topology>
    </subcellularLocation>
</comment>
<keyword evidence="13" id="KW-1185">Reference proteome</keyword>
<feature type="domain" description="ABC transporter" evidence="10">
    <location>
        <begin position="202"/>
        <end position="454"/>
    </location>
</feature>
<evidence type="ECO:0000259" key="11">
    <source>
        <dbReference type="PROSITE" id="PS50929"/>
    </source>
</evidence>
<evidence type="ECO:0000256" key="3">
    <source>
        <dbReference type="ARBA" id="ARBA00022475"/>
    </source>
</evidence>
<feature type="transmembrane region" description="Helical" evidence="9">
    <location>
        <begin position="107"/>
        <end position="126"/>
    </location>
</feature>
<evidence type="ECO:0000313" key="12">
    <source>
        <dbReference type="EMBL" id="MBA0083785.1"/>
    </source>
</evidence>
<sequence>MYSATTLVTMIMAILVMVTISPSLTLWVLVPAPIVAVAVWYFGKTIHDLYEKIQAALASLTARVQENLAGVRIVRAYAQEEAETRAFDEPNREYVSRNIRLIRTWSMFMPSLTALSGTSFLVLLWQGGHQLLRGQISLGALIAFNGYLAVLVWPMIALGWVTNIFQRGAASMGRLNFILTAQPSIDDRSATLAKDSTPVGEIEFRDLTFAYPTTLSGANGSPGAGKSNGSGAHAVLCDINLKIPAGSTLAVVGPTGCGKTTLAALVARLWEAPEGTVLIDGHPIQHWPLEALRRSIGYVPQDTYLFSETVGGNIAFGLPGYHSERAREAAEIASLHGDIQDFASGYDTAVGERGITLSGGQKQRTAIARAIVRDPRILILDDALSSVDTQTEEKILSGLRRVMRGRTTILISHRTSTVKNADQIVVLREGRIIERGTHDQLLERGGYYADLYQKQLLEEELENA</sequence>
<evidence type="ECO:0000256" key="1">
    <source>
        <dbReference type="ARBA" id="ARBA00004651"/>
    </source>
</evidence>
<dbReference type="Gene3D" id="3.40.50.300">
    <property type="entry name" value="P-loop containing nucleotide triphosphate hydrolases"/>
    <property type="match status" value="1"/>
</dbReference>
<proteinExistence type="predicted"/>
<dbReference type="SUPFAM" id="SSF90123">
    <property type="entry name" value="ABC transporter transmembrane region"/>
    <property type="match status" value="1"/>
</dbReference>
<dbReference type="CDD" id="cd18541">
    <property type="entry name" value="ABC_6TM_TmrB_like"/>
    <property type="match status" value="1"/>
</dbReference>
<keyword evidence="5" id="KW-0547">Nucleotide-binding</keyword>
<evidence type="ECO:0000256" key="2">
    <source>
        <dbReference type="ARBA" id="ARBA00022448"/>
    </source>
</evidence>
<feature type="transmembrane region" description="Helical" evidence="9">
    <location>
        <begin position="12"/>
        <end position="42"/>
    </location>
</feature>
<keyword evidence="6 12" id="KW-0067">ATP-binding</keyword>
<dbReference type="PANTHER" id="PTHR43394">
    <property type="entry name" value="ATP-DEPENDENT PERMEASE MDL1, MITOCHONDRIAL"/>
    <property type="match status" value="1"/>
</dbReference>
<keyword evidence="3" id="KW-1003">Cell membrane</keyword>
<dbReference type="GO" id="GO:0005524">
    <property type="term" value="F:ATP binding"/>
    <property type="evidence" value="ECO:0007669"/>
    <property type="project" value="UniProtKB-KW"/>
</dbReference>
<dbReference type="InterPro" id="IPR003593">
    <property type="entry name" value="AAA+_ATPase"/>
</dbReference>
<dbReference type="Gene3D" id="1.20.1560.10">
    <property type="entry name" value="ABC transporter type 1, transmembrane domain"/>
    <property type="match status" value="1"/>
</dbReference>
<dbReference type="GO" id="GO:0005886">
    <property type="term" value="C:plasma membrane"/>
    <property type="evidence" value="ECO:0007669"/>
    <property type="project" value="UniProtKB-SubCell"/>
</dbReference>
<dbReference type="InterPro" id="IPR011527">
    <property type="entry name" value="ABC1_TM_dom"/>
</dbReference>
<evidence type="ECO:0000256" key="9">
    <source>
        <dbReference type="SAM" id="Phobius"/>
    </source>
</evidence>
<keyword evidence="2" id="KW-0813">Transport</keyword>
<evidence type="ECO:0000256" key="4">
    <source>
        <dbReference type="ARBA" id="ARBA00022692"/>
    </source>
</evidence>
<dbReference type="InterPro" id="IPR036640">
    <property type="entry name" value="ABC1_TM_sf"/>
</dbReference>
<feature type="transmembrane region" description="Helical" evidence="9">
    <location>
        <begin position="138"/>
        <end position="165"/>
    </location>
</feature>
<accession>A0A7V8NMI8</accession>
<evidence type="ECO:0000313" key="13">
    <source>
        <dbReference type="Proteomes" id="UP000567293"/>
    </source>
</evidence>
<dbReference type="InterPro" id="IPR027417">
    <property type="entry name" value="P-loop_NTPase"/>
</dbReference>
<dbReference type="SMART" id="SM00382">
    <property type="entry name" value="AAA"/>
    <property type="match status" value="1"/>
</dbReference>
<dbReference type="Pfam" id="PF00664">
    <property type="entry name" value="ABC_membrane"/>
    <property type="match status" value="1"/>
</dbReference>
<evidence type="ECO:0000256" key="7">
    <source>
        <dbReference type="ARBA" id="ARBA00022989"/>
    </source>
</evidence>
<evidence type="ECO:0000256" key="6">
    <source>
        <dbReference type="ARBA" id="ARBA00022840"/>
    </source>
</evidence>
<dbReference type="Pfam" id="PF00005">
    <property type="entry name" value="ABC_tran"/>
    <property type="match status" value="1"/>
</dbReference>
<protein>
    <submittedName>
        <fullName evidence="12">ABC transporter ATP-binding protein</fullName>
    </submittedName>
</protein>
<dbReference type="SUPFAM" id="SSF52540">
    <property type="entry name" value="P-loop containing nucleoside triphosphate hydrolases"/>
    <property type="match status" value="1"/>
</dbReference>
<dbReference type="PROSITE" id="PS50893">
    <property type="entry name" value="ABC_TRANSPORTER_2"/>
    <property type="match status" value="1"/>
</dbReference>
<dbReference type="InterPro" id="IPR039421">
    <property type="entry name" value="Type_1_exporter"/>
</dbReference>
<keyword evidence="8 9" id="KW-0472">Membrane</keyword>
<dbReference type="Proteomes" id="UP000567293">
    <property type="component" value="Unassembled WGS sequence"/>
</dbReference>